<reference evidence="2" key="1">
    <citation type="journal article" date="2019" name="Int. J. Syst. Evol. Microbiol.">
        <title>The Global Catalogue of Microorganisms (GCM) 10K type strain sequencing project: providing services to taxonomists for standard genome sequencing and annotation.</title>
        <authorList>
            <consortium name="The Broad Institute Genomics Platform"/>
            <consortium name="The Broad Institute Genome Sequencing Center for Infectious Disease"/>
            <person name="Wu L."/>
            <person name="Ma J."/>
        </authorList>
    </citation>
    <scope>NUCLEOTIDE SEQUENCE [LARGE SCALE GENOMIC DNA]</scope>
    <source>
        <strain evidence="2">JCM 17695</strain>
    </source>
</reference>
<organism evidence="1 2">
    <name type="scientific">Actinokineospora soli</name>
    <dbReference type="NCBI Taxonomy" id="1048753"/>
    <lineage>
        <taxon>Bacteria</taxon>
        <taxon>Bacillati</taxon>
        <taxon>Actinomycetota</taxon>
        <taxon>Actinomycetes</taxon>
        <taxon>Pseudonocardiales</taxon>
        <taxon>Pseudonocardiaceae</taxon>
        <taxon>Actinokineospora</taxon>
    </lineage>
</organism>
<dbReference type="Proteomes" id="UP001596512">
    <property type="component" value="Unassembled WGS sequence"/>
</dbReference>
<comment type="caution">
    <text evidence="1">The sequence shown here is derived from an EMBL/GenBank/DDBJ whole genome shotgun (WGS) entry which is preliminary data.</text>
</comment>
<protein>
    <submittedName>
        <fullName evidence="1">Uncharacterized protein</fullName>
    </submittedName>
</protein>
<proteinExistence type="predicted"/>
<accession>A0ABW2TSX5</accession>
<dbReference type="EMBL" id="JBHTEY010000004">
    <property type="protein sequence ID" value="MFC7616429.1"/>
    <property type="molecule type" value="Genomic_DNA"/>
</dbReference>
<evidence type="ECO:0000313" key="2">
    <source>
        <dbReference type="Proteomes" id="UP001596512"/>
    </source>
</evidence>
<gene>
    <name evidence="1" type="ORF">ACFQV2_26125</name>
</gene>
<keyword evidence="2" id="KW-1185">Reference proteome</keyword>
<sequence length="45" mass="4601">MARVVAATSGTPSTTWNAGSPEYECSEIAYPPMVGFASSFSGSTP</sequence>
<name>A0ABW2TSX5_9PSEU</name>
<evidence type="ECO:0000313" key="1">
    <source>
        <dbReference type="EMBL" id="MFC7616429.1"/>
    </source>
</evidence>